<dbReference type="FunFam" id="2.40.160.120:FF:000001">
    <property type="entry name" value="Oxysterol-binding protein"/>
    <property type="match status" value="1"/>
</dbReference>
<dbReference type="AlphaFoldDB" id="A0A151Z3R6"/>
<evidence type="ECO:0000256" key="1">
    <source>
        <dbReference type="ARBA" id="ARBA00008842"/>
    </source>
</evidence>
<feature type="region of interest" description="Disordered" evidence="2">
    <location>
        <begin position="542"/>
        <end position="561"/>
    </location>
</feature>
<dbReference type="OrthoDB" id="1854502at2759"/>
<dbReference type="FunCoup" id="A0A151Z3R6">
    <property type="interactions" value="64"/>
</dbReference>
<evidence type="ECO:0000313" key="3">
    <source>
        <dbReference type="EMBL" id="KYQ88613.1"/>
    </source>
</evidence>
<feature type="region of interest" description="Disordered" evidence="2">
    <location>
        <begin position="1"/>
        <end position="83"/>
    </location>
</feature>
<dbReference type="Pfam" id="PF01237">
    <property type="entry name" value="Oxysterol_BP"/>
    <property type="match status" value="1"/>
</dbReference>
<dbReference type="InterPro" id="IPR037239">
    <property type="entry name" value="OSBP_sf"/>
</dbReference>
<comment type="caution">
    <text evidence="3">The sequence shown here is derived from an EMBL/GenBank/DDBJ whole genome shotgun (WGS) entry which is preliminary data.</text>
</comment>
<dbReference type="EMBL" id="LODT01000051">
    <property type="protein sequence ID" value="KYQ88613.1"/>
    <property type="molecule type" value="Genomic_DNA"/>
</dbReference>
<feature type="compositionally biased region" description="Basic and acidic residues" evidence="2">
    <location>
        <begin position="70"/>
        <end position="83"/>
    </location>
</feature>
<proteinExistence type="inferred from homology"/>
<comment type="similarity">
    <text evidence="1">Belongs to the OSBP family.</text>
</comment>
<dbReference type="PANTHER" id="PTHR10972:SF202">
    <property type="entry name" value="OXYSTEROL-BINDING PROTEIN 11"/>
    <property type="match status" value="1"/>
</dbReference>
<reference evidence="3 4" key="1">
    <citation type="submission" date="2015-12" db="EMBL/GenBank/DDBJ databases">
        <title>Dictyostelia acquired genes for synthesis and detection of signals that induce cell-type specialization by lateral gene transfer from prokaryotes.</title>
        <authorList>
            <person name="Gloeckner G."/>
            <person name="Schaap P."/>
        </authorList>
    </citation>
    <scope>NUCLEOTIDE SEQUENCE [LARGE SCALE GENOMIC DNA]</scope>
    <source>
        <strain evidence="3 4">TK</strain>
    </source>
</reference>
<keyword evidence="4" id="KW-1185">Reference proteome</keyword>
<dbReference type="GO" id="GO:0016020">
    <property type="term" value="C:membrane"/>
    <property type="evidence" value="ECO:0007669"/>
    <property type="project" value="TreeGrafter"/>
</dbReference>
<evidence type="ECO:0000256" key="2">
    <source>
        <dbReference type="SAM" id="MobiDB-lite"/>
    </source>
</evidence>
<dbReference type="Proteomes" id="UP000076078">
    <property type="component" value="Unassembled WGS sequence"/>
</dbReference>
<dbReference type="InterPro" id="IPR000648">
    <property type="entry name" value="Oxysterol-bd"/>
</dbReference>
<dbReference type="GO" id="GO:0005829">
    <property type="term" value="C:cytosol"/>
    <property type="evidence" value="ECO:0007669"/>
    <property type="project" value="TreeGrafter"/>
</dbReference>
<evidence type="ECO:0000313" key="4">
    <source>
        <dbReference type="Proteomes" id="UP000076078"/>
    </source>
</evidence>
<dbReference type="GO" id="GO:0120009">
    <property type="term" value="P:intermembrane lipid transfer"/>
    <property type="evidence" value="ECO:0007669"/>
    <property type="project" value="UniProtKB-ARBA"/>
</dbReference>
<feature type="compositionally biased region" description="Basic and acidic residues" evidence="2">
    <location>
        <begin position="48"/>
        <end position="60"/>
    </location>
</feature>
<dbReference type="PANTHER" id="PTHR10972">
    <property type="entry name" value="OXYSTEROL-BINDING PROTEIN-RELATED"/>
    <property type="match status" value="1"/>
</dbReference>
<dbReference type="InParanoid" id="A0A151Z3R6"/>
<protein>
    <submittedName>
        <fullName evidence="3">Oxysterol binding family protein</fullName>
    </submittedName>
</protein>
<dbReference type="OMA" id="RPSNCNE"/>
<dbReference type="Gene3D" id="3.30.70.3490">
    <property type="match status" value="1"/>
</dbReference>
<name>A0A151Z3R6_TIELA</name>
<dbReference type="GO" id="GO:0032934">
    <property type="term" value="F:sterol binding"/>
    <property type="evidence" value="ECO:0007669"/>
    <property type="project" value="TreeGrafter"/>
</dbReference>
<dbReference type="SUPFAM" id="SSF144000">
    <property type="entry name" value="Oxysterol-binding protein-like"/>
    <property type="match status" value="1"/>
</dbReference>
<sequence length="561" mass="64182">MSFFKKIVGKSDSPKGTPKGTPKGSPTSGNTPKETSPKGTPKSRKEKKKIEKERKLRESNTDQNEIDEIDFGKEAENDDAPQDKKSLWSKISGLVGKDPMSLVSLPVYFFEPLTVLESQAEPLRFYDLLEEAISKQDPVERMLYITAFNISIFSSYVRTAKPFNPLLGETFEYIPKQGNYRTFCEQVSHHPPIGLCETQAKNFNLQQESWIATKFWGTSLDVFSLGQNHLYLPTHNNEHYTWKIPSAICHNLLIGKMWIEHHGDLIVKNHTSGESAQVKFYKSGIFESTTKKVAGEIKDSTGKTRYLINGRWCEYINAVELNDNGDKVREFIIWRAKPDPMEKENKWKHGEFLQSLNELTPEMEEILPPTDSRLRLDRRLLQNGDNKNANREKNKIEERQREIRKQREAKGVTWLPRYFTKVEDATFGYRWVFNSTYWNERAERIESLKEKSGNKAPEIPQLSSSHVVQRLNPATTNINNNNNIILDGDREKFVKTTTTTTTTTTYHTPSVEESGEGETVLTEHIKTPISNIYTYTHSPTIKSEKSTVTPPALDQVGQGAL</sequence>
<dbReference type="Gene3D" id="2.40.160.120">
    <property type="match status" value="1"/>
</dbReference>
<accession>A0A151Z3R6</accession>
<organism evidence="3 4">
    <name type="scientific">Tieghemostelium lacteum</name>
    <name type="common">Slime mold</name>
    <name type="synonym">Dictyostelium lacteum</name>
    <dbReference type="NCBI Taxonomy" id="361077"/>
    <lineage>
        <taxon>Eukaryota</taxon>
        <taxon>Amoebozoa</taxon>
        <taxon>Evosea</taxon>
        <taxon>Eumycetozoa</taxon>
        <taxon>Dictyostelia</taxon>
        <taxon>Dictyosteliales</taxon>
        <taxon>Raperosteliaceae</taxon>
        <taxon>Tieghemostelium</taxon>
    </lineage>
</organism>
<gene>
    <name evidence="3" type="ORF">DLAC_11355</name>
</gene>
<feature type="compositionally biased region" description="Polar residues" evidence="2">
    <location>
        <begin position="24"/>
        <end position="38"/>
    </location>
</feature>